<name>A0ABW5UU87_9BURK</name>
<keyword evidence="1" id="KW-0812">Transmembrane</keyword>
<keyword evidence="1" id="KW-1133">Transmembrane helix</keyword>
<sequence length="50" mass="5427">MMRPASPEQGQAARPSRLCRFRTWLGLAISAAGLFALCDMAWNGSKALAF</sequence>
<dbReference type="Proteomes" id="UP001597463">
    <property type="component" value="Unassembled WGS sequence"/>
</dbReference>
<proteinExistence type="predicted"/>
<evidence type="ECO:0000313" key="2">
    <source>
        <dbReference type="EMBL" id="MFD2756459.1"/>
    </source>
</evidence>
<comment type="caution">
    <text evidence="2">The sequence shown here is derived from an EMBL/GenBank/DDBJ whole genome shotgun (WGS) entry which is preliminary data.</text>
</comment>
<dbReference type="RefSeq" id="WP_157081787.1">
    <property type="nucleotide sequence ID" value="NZ_BCNT01000001.1"/>
</dbReference>
<organism evidence="2 3">
    <name type="scientific">Comamonas terrae</name>
    <dbReference type="NCBI Taxonomy" id="673548"/>
    <lineage>
        <taxon>Bacteria</taxon>
        <taxon>Pseudomonadati</taxon>
        <taxon>Pseudomonadota</taxon>
        <taxon>Betaproteobacteria</taxon>
        <taxon>Burkholderiales</taxon>
        <taxon>Comamonadaceae</taxon>
        <taxon>Comamonas</taxon>
    </lineage>
</organism>
<keyword evidence="1" id="KW-0472">Membrane</keyword>
<accession>A0ABW5UU87</accession>
<protein>
    <submittedName>
        <fullName evidence="2">Uncharacterized protein</fullName>
    </submittedName>
</protein>
<keyword evidence="3" id="KW-1185">Reference proteome</keyword>
<dbReference type="EMBL" id="JBHUMV010000011">
    <property type="protein sequence ID" value="MFD2756459.1"/>
    <property type="molecule type" value="Genomic_DNA"/>
</dbReference>
<evidence type="ECO:0000256" key="1">
    <source>
        <dbReference type="SAM" id="Phobius"/>
    </source>
</evidence>
<feature type="transmembrane region" description="Helical" evidence="1">
    <location>
        <begin position="21"/>
        <end position="42"/>
    </location>
</feature>
<evidence type="ECO:0000313" key="3">
    <source>
        <dbReference type="Proteomes" id="UP001597463"/>
    </source>
</evidence>
<reference evidence="3" key="1">
    <citation type="journal article" date="2019" name="Int. J. Syst. Evol. Microbiol.">
        <title>The Global Catalogue of Microorganisms (GCM) 10K type strain sequencing project: providing services to taxonomists for standard genome sequencing and annotation.</title>
        <authorList>
            <consortium name="The Broad Institute Genomics Platform"/>
            <consortium name="The Broad Institute Genome Sequencing Center for Infectious Disease"/>
            <person name="Wu L."/>
            <person name="Ma J."/>
        </authorList>
    </citation>
    <scope>NUCLEOTIDE SEQUENCE [LARGE SCALE GENOMIC DNA]</scope>
    <source>
        <strain evidence="3">TISTR 1906</strain>
    </source>
</reference>
<gene>
    <name evidence="2" type="ORF">ACFSW6_20485</name>
</gene>